<feature type="domain" description="Saccharopine dehydrogenase NADP binding" evidence="1">
    <location>
        <begin position="3"/>
        <end position="108"/>
    </location>
</feature>
<evidence type="ECO:0000313" key="3">
    <source>
        <dbReference type="Proteomes" id="UP000538929"/>
    </source>
</evidence>
<dbReference type="PANTHER" id="PTHR43781:SF1">
    <property type="entry name" value="SACCHAROPINE DEHYDROGENASE"/>
    <property type="match status" value="1"/>
</dbReference>
<name>A0A7W3XZW1_9ACTN</name>
<dbReference type="SUPFAM" id="SSF51735">
    <property type="entry name" value="NAD(P)-binding Rossmann-fold domains"/>
    <property type="match status" value="1"/>
</dbReference>
<dbReference type="EMBL" id="VKHT01000003">
    <property type="protein sequence ID" value="MBB0242575.1"/>
    <property type="molecule type" value="Genomic_DNA"/>
</dbReference>
<comment type="caution">
    <text evidence="2">The sequence shown here is derived from an EMBL/GenBank/DDBJ whole genome shotgun (WGS) entry which is preliminary data.</text>
</comment>
<dbReference type="PANTHER" id="PTHR43781">
    <property type="entry name" value="SACCHAROPINE DEHYDROGENASE"/>
    <property type="match status" value="1"/>
</dbReference>
<dbReference type="InterPro" id="IPR005097">
    <property type="entry name" value="Sacchrp_dh_NADP-bd"/>
</dbReference>
<gene>
    <name evidence="2" type="ORF">FNQ90_00250</name>
</gene>
<dbReference type="Proteomes" id="UP000538929">
    <property type="component" value="Unassembled WGS sequence"/>
</dbReference>
<evidence type="ECO:0000259" key="1">
    <source>
        <dbReference type="Pfam" id="PF03435"/>
    </source>
</evidence>
<dbReference type="Pfam" id="PF03435">
    <property type="entry name" value="Sacchrp_dh_NADP"/>
    <property type="match status" value="1"/>
</dbReference>
<keyword evidence="3" id="KW-1185">Reference proteome</keyword>
<protein>
    <recommendedName>
        <fullName evidence="1">Saccharopine dehydrogenase NADP binding domain-containing protein</fullName>
    </recommendedName>
</protein>
<reference evidence="3" key="1">
    <citation type="submission" date="2019-10" db="EMBL/GenBank/DDBJ databases">
        <title>Streptomyces sp. nov., a novel actinobacterium isolated from alkaline environment.</title>
        <authorList>
            <person name="Golinska P."/>
        </authorList>
    </citation>
    <scope>NUCLEOTIDE SEQUENCE [LARGE SCALE GENOMIC DNA]</scope>
    <source>
        <strain evidence="3">DSM 42118</strain>
    </source>
</reference>
<dbReference type="InterPro" id="IPR036291">
    <property type="entry name" value="NAD(P)-bd_dom_sf"/>
</dbReference>
<organism evidence="2 3">
    <name type="scientific">Streptomyces alkaliphilus</name>
    <dbReference type="NCBI Taxonomy" id="1472722"/>
    <lineage>
        <taxon>Bacteria</taxon>
        <taxon>Bacillati</taxon>
        <taxon>Actinomycetota</taxon>
        <taxon>Actinomycetes</taxon>
        <taxon>Kitasatosporales</taxon>
        <taxon>Streptomycetaceae</taxon>
        <taxon>Streptomyces</taxon>
    </lineage>
</organism>
<accession>A0A7W3XZW1</accession>
<proteinExistence type="predicted"/>
<evidence type="ECO:0000313" key="2">
    <source>
        <dbReference type="EMBL" id="MBB0242575.1"/>
    </source>
</evidence>
<dbReference type="AlphaFoldDB" id="A0A7W3XZW1"/>
<dbReference type="Gene3D" id="3.40.50.720">
    <property type="entry name" value="NAD(P)-binding Rossmann-like Domain"/>
    <property type="match status" value="1"/>
</dbReference>
<sequence length="378" mass="39484">MGVIGGYGEVGASAARLLYGSGLGPLRIGGRNAEAARRFADTELSGADGRGRPAAEHGRVDFTDDASVAAFAEGCRVLVNCAGPSHRIGDRLARAALRAGADYVDAAGDEPLHDRLDPQAWASAGRGAVLSAGLKPGLTALLPRWVAARDFDEVDRLSAHLCVRDRFTVTAAEDYLRAAEEGRVEMLAAWRDGARRSAASVRTTRVELPFFPGPVALLPHLGPEEERLARSLGVRDGDWCTALAGEHTGRAFDRVRTLAPQEAVAALCGASRLDLAGREPFVGLVVSLHGTRDGRPRTRTAVLRGRSNSGLTGALAALAVVALLRGEVAPGRHFAGEALSPAPTVERLRAVGTAAGFEGLTVLDGAYTEPVAAEEGVL</sequence>